<dbReference type="InterPro" id="IPR001314">
    <property type="entry name" value="Peptidase_S1A"/>
</dbReference>
<dbReference type="Gene3D" id="2.40.10.10">
    <property type="entry name" value="Trypsin-like serine proteases"/>
    <property type="match status" value="1"/>
</dbReference>
<evidence type="ECO:0000313" key="4">
    <source>
        <dbReference type="Proteomes" id="UP001652626"/>
    </source>
</evidence>
<dbReference type="InterPro" id="IPR001254">
    <property type="entry name" value="Trypsin_dom"/>
</dbReference>
<reference evidence="5" key="1">
    <citation type="submission" date="2025-08" db="UniProtKB">
        <authorList>
            <consortium name="RefSeq"/>
        </authorList>
    </citation>
    <scope>IDENTIFICATION</scope>
    <source>
        <tissue evidence="5">Whole body</tissue>
    </source>
</reference>
<dbReference type="CDD" id="cd00190">
    <property type="entry name" value="Tryp_SPc"/>
    <property type="match status" value="1"/>
</dbReference>
<dbReference type="InterPro" id="IPR009003">
    <property type="entry name" value="Peptidase_S1_PA"/>
</dbReference>
<dbReference type="GeneID" id="113393937"/>
<dbReference type="GO" id="GO:0005576">
    <property type="term" value="C:extracellular region"/>
    <property type="evidence" value="ECO:0007669"/>
    <property type="project" value="UniProtKB-SubCell"/>
</dbReference>
<evidence type="ECO:0000259" key="3">
    <source>
        <dbReference type="PROSITE" id="PS50240"/>
    </source>
</evidence>
<dbReference type="PANTHER" id="PTHR24258">
    <property type="entry name" value="SERINE PROTEASE-RELATED"/>
    <property type="match status" value="1"/>
</dbReference>
<dbReference type="PRINTS" id="PR00722">
    <property type="entry name" value="CHYMOTRYPSIN"/>
</dbReference>
<dbReference type="Pfam" id="PF00089">
    <property type="entry name" value="Trypsin"/>
    <property type="match status" value="1"/>
</dbReference>
<feature type="region of interest" description="Disordered" evidence="1">
    <location>
        <begin position="682"/>
        <end position="777"/>
    </location>
</feature>
<proteinExistence type="predicted"/>
<feature type="compositionally biased region" description="Polar residues" evidence="1">
    <location>
        <begin position="739"/>
        <end position="748"/>
    </location>
</feature>
<evidence type="ECO:0000256" key="1">
    <source>
        <dbReference type="SAM" id="MobiDB-lite"/>
    </source>
</evidence>
<accession>A0A8B8HPR9</accession>
<feature type="chain" id="PRO_5045821635" evidence="2">
    <location>
        <begin position="20"/>
        <end position="1079"/>
    </location>
</feature>
<sequence length="1079" mass="121068">MRWFIHCCVLLLTIANISADWSWGGDDSTKNDNINNKSTELLQGEEMIGAQDKHFNTNGTVLDDIVDELVSSKQGRSLSGFDDVYSDPTIKEALDAGDDTEARNLIKGRLCTLGLIQCEDDESQEKRTYVSPDELIYAQPVDIKPIGKPIASIAIRGPPRAYGPPKPMLYPPRPQKYPPKRPNYSGNGRPGFADKYGVAGNNYQFSQSSGSYNGYEGNYVTKPPSYANNEPYNFEHSKLSYNKVPSNINTNTKTDIVQQHVHHHYVHGDTDKEPKVIIKPVAIPVGSVGHLASQVHAHESSDIITSSGGDFNSVTSGGFRPMTGSFSSNSKPIYETDTIYGSQFSHNNYNKGGVNVQNQGLPNQFSNNAFDDQRYGNSLGAYASQSGEFYKKELNVGSSNNLYSQGPATFEKNNLYQQNYHEAKEQGFECVCVNYDQCPSQEIIGRRDDLYLPIDPRNKGSEITALTEEQLDNLNKTTSDTDTKQNVTEIKKISKRDVSELKEKEEAKEIEPRLLGFAGGNGGNSNKQVQPTFGVSFGLPQPSNGYPINPYNSNPLYNPYGPALNGGGLNLGLLSVNPLLAIQVTKNDYGEKLIKPFVNLHVTPNEHVINKLGHLFHEKKQYLLNKHEHYHHYNPYFNQHEHRPYTHTPPFNSEHYGINRPPIYSPHHSYYQNNHYRINPQHLPEASHANDDYYDDDSDNHYFDQNPSYNYENYGFERSANTSGNNRDPTYANRYAYSRSLTIPSNPGANRGGQTIRFPQSRKKRDVVTDVPKSKKIQERQGYFGRPQIPQCQQNQVCCRRPLRPQASNRGQCGIRHSQGVNGRIKTPSYVDGDSEFGEYPWQAAILKKDPKESVYVCGGTLIDGLHIMTAAHCIKSYKGFELRVRLGEWDVNHDVEFYPYIERDVISVHVHPQYYAGTLDNDLAILKLEHPVDWTKYPHISPACLPDKYTEYGGQRCWTTGWGKDAFGSNGKYQNILKEVDVPILPHGQCQQQLRQTRLGYNYELNPGFICAGGEEGKDACKGDGGGPLVCERSGTWQLVGVVSWGIGCGQPGVPGVYVKVAHYLDWISQITSKFSHY</sequence>
<dbReference type="SUPFAM" id="SSF50494">
    <property type="entry name" value="Trypsin-like serine proteases"/>
    <property type="match status" value="1"/>
</dbReference>
<feature type="signal peptide" evidence="2">
    <location>
        <begin position="1"/>
        <end position="19"/>
    </location>
</feature>
<protein>
    <submittedName>
        <fullName evidence="5">Uncharacterized protein LOC113393937 isoform X1</fullName>
    </submittedName>
</protein>
<dbReference type="PANTHER" id="PTHR24258:SF142">
    <property type="entry name" value="PEPTIDASE S1 DOMAIN-CONTAINING PROTEIN"/>
    <property type="match status" value="1"/>
</dbReference>
<dbReference type="AlphaFoldDB" id="A0A8B8HPR9"/>
<name>A0A8B8HPR9_VANTA</name>
<feature type="compositionally biased region" description="Polar residues" evidence="1">
    <location>
        <begin position="719"/>
        <end position="728"/>
    </location>
</feature>
<evidence type="ECO:0000313" key="5">
    <source>
        <dbReference type="RefSeq" id="XP_026486844.2"/>
    </source>
</evidence>
<dbReference type="InterPro" id="IPR018114">
    <property type="entry name" value="TRYPSIN_HIS"/>
</dbReference>
<organism evidence="4 5">
    <name type="scientific">Vanessa tameamea</name>
    <name type="common">Kamehameha butterfly</name>
    <dbReference type="NCBI Taxonomy" id="334116"/>
    <lineage>
        <taxon>Eukaryota</taxon>
        <taxon>Metazoa</taxon>
        <taxon>Ecdysozoa</taxon>
        <taxon>Arthropoda</taxon>
        <taxon>Hexapoda</taxon>
        <taxon>Insecta</taxon>
        <taxon>Pterygota</taxon>
        <taxon>Neoptera</taxon>
        <taxon>Endopterygota</taxon>
        <taxon>Lepidoptera</taxon>
        <taxon>Glossata</taxon>
        <taxon>Ditrysia</taxon>
        <taxon>Papilionoidea</taxon>
        <taxon>Nymphalidae</taxon>
        <taxon>Nymphalinae</taxon>
        <taxon>Vanessa</taxon>
    </lineage>
</organism>
<dbReference type="OrthoDB" id="5949700at2759"/>
<keyword evidence="4" id="KW-1185">Reference proteome</keyword>
<keyword evidence="2" id="KW-0732">Signal</keyword>
<dbReference type="PROSITE" id="PS50240">
    <property type="entry name" value="TRYPSIN_DOM"/>
    <property type="match status" value="1"/>
</dbReference>
<dbReference type="SMART" id="SM00020">
    <property type="entry name" value="Tryp_SPc"/>
    <property type="match status" value="1"/>
</dbReference>
<feature type="domain" description="Peptidase S1" evidence="3">
    <location>
        <begin position="830"/>
        <end position="1074"/>
    </location>
</feature>
<gene>
    <name evidence="5" type="primary">LOC113393937</name>
</gene>
<dbReference type="OMA" id="IYAQPVT"/>
<dbReference type="Proteomes" id="UP001652626">
    <property type="component" value="Chromosome 16"/>
</dbReference>
<dbReference type="RefSeq" id="XP_026486844.2">
    <property type="nucleotide sequence ID" value="XM_026631059.2"/>
</dbReference>
<dbReference type="GO" id="GO:0004252">
    <property type="term" value="F:serine-type endopeptidase activity"/>
    <property type="evidence" value="ECO:0007669"/>
    <property type="project" value="InterPro"/>
</dbReference>
<dbReference type="PROSITE" id="PS00134">
    <property type="entry name" value="TRYPSIN_HIS"/>
    <property type="match status" value="1"/>
</dbReference>
<feature type="compositionally biased region" description="Basic and acidic residues" evidence="1">
    <location>
        <begin position="766"/>
        <end position="777"/>
    </location>
</feature>
<dbReference type="InterPro" id="IPR043504">
    <property type="entry name" value="Peptidase_S1_PA_chymotrypsin"/>
</dbReference>
<evidence type="ECO:0000256" key="2">
    <source>
        <dbReference type="SAM" id="SignalP"/>
    </source>
</evidence>
<dbReference type="GO" id="GO:0006508">
    <property type="term" value="P:proteolysis"/>
    <property type="evidence" value="ECO:0007669"/>
    <property type="project" value="InterPro"/>
</dbReference>